<gene>
    <name evidence="1" type="ORF">C8P63_11555</name>
</gene>
<accession>A0A2T6BRP6</accession>
<protein>
    <submittedName>
        <fullName evidence="1">Uncharacterized protein</fullName>
    </submittedName>
</protein>
<reference evidence="1 2" key="1">
    <citation type="submission" date="2018-04" db="EMBL/GenBank/DDBJ databases">
        <title>Genomic Encyclopedia of Archaeal and Bacterial Type Strains, Phase II (KMG-II): from individual species to whole genera.</title>
        <authorList>
            <person name="Goeker M."/>
        </authorList>
    </citation>
    <scope>NUCLEOTIDE SEQUENCE [LARGE SCALE GENOMIC DNA]</scope>
    <source>
        <strain evidence="1 2">DSM 45787</strain>
    </source>
</reference>
<dbReference type="EMBL" id="QBKR01000015">
    <property type="protein sequence ID" value="PTX58657.1"/>
    <property type="molecule type" value="Genomic_DNA"/>
</dbReference>
<comment type="caution">
    <text evidence="1">The sequence shown here is derived from an EMBL/GenBank/DDBJ whole genome shotgun (WGS) entry which is preliminary data.</text>
</comment>
<organism evidence="1 2">
    <name type="scientific">Melghirimyces profundicolus</name>
    <dbReference type="NCBI Taxonomy" id="1242148"/>
    <lineage>
        <taxon>Bacteria</taxon>
        <taxon>Bacillati</taxon>
        <taxon>Bacillota</taxon>
        <taxon>Bacilli</taxon>
        <taxon>Bacillales</taxon>
        <taxon>Thermoactinomycetaceae</taxon>
        <taxon>Melghirimyces</taxon>
    </lineage>
</organism>
<proteinExistence type="predicted"/>
<dbReference type="AlphaFoldDB" id="A0A2T6BRP6"/>
<name>A0A2T6BRP6_9BACL</name>
<keyword evidence="2" id="KW-1185">Reference proteome</keyword>
<evidence type="ECO:0000313" key="1">
    <source>
        <dbReference type="EMBL" id="PTX58657.1"/>
    </source>
</evidence>
<dbReference type="Proteomes" id="UP000244240">
    <property type="component" value="Unassembled WGS sequence"/>
</dbReference>
<evidence type="ECO:0000313" key="2">
    <source>
        <dbReference type="Proteomes" id="UP000244240"/>
    </source>
</evidence>
<sequence>MTRAGADGCRSGLCFFDGAPNTLASHAGIWYNRAISAERLKTNTHAPGLGRTDGISRDCGGARFEPCLPKGLVLFNRFCH</sequence>